<dbReference type="PROSITE" id="PS00949">
    <property type="entry name" value="AUTOINDUCER_SYNTH_1"/>
    <property type="match status" value="1"/>
</dbReference>
<dbReference type="PANTHER" id="PTHR39322">
    <property type="entry name" value="ACYL-HOMOSERINE-LACTONE SYNTHASE"/>
    <property type="match status" value="1"/>
</dbReference>
<accession>A0A068RC22</accession>
<dbReference type="PROSITE" id="PS51187">
    <property type="entry name" value="AUTOINDUCER_SYNTH_2"/>
    <property type="match status" value="1"/>
</dbReference>
<evidence type="ECO:0000313" key="10">
    <source>
        <dbReference type="EMBL" id="CDG48149.1"/>
    </source>
</evidence>
<sequence>MMKFYDVGYNLLTNNRLKELFSLRKKTFKDRLDWIVNCENSMEFDEYDSHYTTYIFGVYQDHVICSLRFIETKYPNMISCGEFNAYFNNKITLPAGNYVEASRLFIDKERLRTLDLRQQPISSILFLSMINFARNFGYQGIYAIISHAMRIIFQRSGWDISLVERGCYEKNKNIYLVYMPLDDDNQHRMIERITHQAFLSGNPLDSWPLSFPISEKRGRISCNSILSLMACLALVTPSFLTTLPI</sequence>
<dbReference type="InterPro" id="IPR018311">
    <property type="entry name" value="Autoind_synth_CS"/>
</dbReference>
<dbReference type="EC" id="2.3.1.184" evidence="1 9"/>
<evidence type="ECO:0000256" key="6">
    <source>
        <dbReference type="ARBA" id="ARBA00022929"/>
    </source>
</evidence>
<dbReference type="GO" id="GO:0061579">
    <property type="term" value="F:N-acyl homoserine lactone synthase activity"/>
    <property type="evidence" value="ECO:0007669"/>
    <property type="project" value="UniProtKB-UniRule"/>
</dbReference>
<keyword evidence="4 9" id="KW-0808">Transferase</keyword>
<dbReference type="Gene3D" id="3.40.630.30">
    <property type="match status" value="1"/>
</dbReference>
<keyword evidence="6 8" id="KW-0071">Autoinducer synthesis</keyword>
<dbReference type="PRINTS" id="PR01549">
    <property type="entry name" value="AUTOINDCRSYN"/>
</dbReference>
<dbReference type="AlphaFoldDB" id="A0A068RC22"/>
<dbReference type="GO" id="GO:0007165">
    <property type="term" value="P:signal transduction"/>
    <property type="evidence" value="ECO:0007669"/>
    <property type="project" value="TreeGrafter"/>
</dbReference>
<evidence type="ECO:0000256" key="5">
    <source>
        <dbReference type="ARBA" id="ARBA00022691"/>
    </source>
</evidence>
<dbReference type="GO" id="GO:0009372">
    <property type="term" value="P:quorum sensing"/>
    <property type="evidence" value="ECO:0007669"/>
    <property type="project" value="UniProtKB-UniRule"/>
</dbReference>
<evidence type="ECO:0000256" key="4">
    <source>
        <dbReference type="ARBA" id="ARBA00022679"/>
    </source>
</evidence>
<name>A0A068RC22_9GAMM</name>
<reference evidence="10" key="1">
    <citation type="submission" date="2013-06" db="EMBL/GenBank/DDBJ databases">
        <authorList>
            <person name="Mazano-Marin A."/>
        </authorList>
    </citation>
    <scope>NUCLEOTIDE SEQUENCE</scope>
    <source>
        <strain evidence="10">SCt-VLC</strain>
    </source>
</reference>
<comment type="catalytic activity">
    <reaction evidence="7 9">
        <text>a fatty acyl-[ACP] + S-adenosyl-L-methionine = an N-acyl-L-homoserine lactone + S-methyl-5'-thioadenosine + holo-[ACP] + H(+)</text>
        <dbReference type="Rhea" id="RHEA:10096"/>
        <dbReference type="Rhea" id="RHEA-COMP:9685"/>
        <dbReference type="Rhea" id="RHEA-COMP:14125"/>
        <dbReference type="ChEBI" id="CHEBI:15378"/>
        <dbReference type="ChEBI" id="CHEBI:17509"/>
        <dbReference type="ChEBI" id="CHEBI:55474"/>
        <dbReference type="ChEBI" id="CHEBI:59789"/>
        <dbReference type="ChEBI" id="CHEBI:64479"/>
        <dbReference type="ChEBI" id="CHEBI:138651"/>
        <dbReference type="EC" id="2.3.1.184"/>
    </reaction>
</comment>
<evidence type="ECO:0000256" key="3">
    <source>
        <dbReference type="ARBA" id="ARBA00022654"/>
    </source>
</evidence>
<dbReference type="InterPro" id="IPR001690">
    <property type="entry name" value="Autoind_synthase"/>
</dbReference>
<proteinExistence type="inferred from homology"/>
<dbReference type="Pfam" id="PF00765">
    <property type="entry name" value="Autoind_synth"/>
    <property type="match status" value="1"/>
</dbReference>
<evidence type="ECO:0000256" key="8">
    <source>
        <dbReference type="PROSITE-ProRule" id="PRU00533"/>
    </source>
</evidence>
<evidence type="ECO:0000256" key="7">
    <source>
        <dbReference type="ARBA" id="ARBA00048576"/>
    </source>
</evidence>
<dbReference type="PANTHER" id="PTHR39322:SF1">
    <property type="entry name" value="ISOVALERYL-HOMOSERINE LACTONE SYNTHASE"/>
    <property type="match status" value="1"/>
</dbReference>
<organism evidence="10">
    <name type="scientific">Serratia symbiotica SCt-VLC</name>
    <dbReference type="NCBI Taxonomy" id="1347341"/>
    <lineage>
        <taxon>Bacteria</taxon>
        <taxon>Pseudomonadati</taxon>
        <taxon>Pseudomonadota</taxon>
        <taxon>Gammaproteobacteria</taxon>
        <taxon>Enterobacterales</taxon>
        <taxon>Yersiniaceae</taxon>
        <taxon>Serratia</taxon>
        <taxon>Serratia symbiotica</taxon>
    </lineage>
</organism>
<evidence type="ECO:0000256" key="9">
    <source>
        <dbReference type="RuleBase" id="RU361135"/>
    </source>
</evidence>
<dbReference type="EMBL" id="FR904234">
    <property type="protein sequence ID" value="CDG48149.1"/>
    <property type="molecule type" value="Genomic_DNA"/>
</dbReference>
<keyword evidence="5 9" id="KW-0949">S-adenosyl-L-methionine</keyword>
<gene>
    <name evidence="10" type="ORF">SCTVLC_1447</name>
</gene>
<keyword evidence="3 8" id="KW-0673">Quorum sensing</keyword>
<dbReference type="SUPFAM" id="SSF55729">
    <property type="entry name" value="Acyl-CoA N-acyltransferases (Nat)"/>
    <property type="match status" value="1"/>
</dbReference>
<comment type="similarity">
    <text evidence="8 9">Belongs to the autoinducer synthase family.</text>
</comment>
<evidence type="ECO:0000256" key="2">
    <source>
        <dbReference type="ARBA" id="ARBA00018768"/>
    </source>
</evidence>
<dbReference type="InterPro" id="IPR016181">
    <property type="entry name" value="Acyl_CoA_acyltransferase"/>
</dbReference>
<evidence type="ECO:0000256" key="1">
    <source>
        <dbReference type="ARBA" id="ARBA00012340"/>
    </source>
</evidence>
<protein>
    <recommendedName>
        <fullName evidence="2 9">Acyl-homoserine-lactone synthase</fullName>
        <ecNumber evidence="1 9">2.3.1.184</ecNumber>
    </recommendedName>
    <alternativeName>
        <fullName evidence="9">Autoinducer synthesis protein</fullName>
    </alternativeName>
</protein>
<reference evidence="10" key="2">
    <citation type="journal article" date="2014" name="Genome Biol. Evol.">
        <title>Settling down: the genome of Serratia symbiotica from the aphid Cinara tujafilina zooms in on the process of accommodation to a cooperative intracellular life.</title>
        <authorList>
            <person name="Manzano-Marin A."/>
            <person name="Latorre A."/>
        </authorList>
    </citation>
    <scope>NUCLEOTIDE SEQUENCE</scope>
    <source>
        <strain evidence="10">SCt-VLC</strain>
    </source>
</reference>